<accession>A0ABV9GLS4</accession>
<dbReference type="EMBL" id="JBHSFW010000001">
    <property type="protein sequence ID" value="MFC4618124.1"/>
    <property type="molecule type" value="Genomic_DNA"/>
</dbReference>
<organism evidence="1 2">
    <name type="scientific">Camelliibacillus cellulosilyticus</name>
    <dbReference type="NCBI Taxonomy" id="2174486"/>
    <lineage>
        <taxon>Bacteria</taxon>
        <taxon>Bacillati</taxon>
        <taxon>Bacillota</taxon>
        <taxon>Bacilli</taxon>
        <taxon>Bacillales</taxon>
        <taxon>Sporolactobacillaceae</taxon>
        <taxon>Camelliibacillus</taxon>
    </lineage>
</organism>
<sequence>MDKTSGKYSEWREKIKPFLISKLEEFHFLGLERLTMDELWAFIEETLEKQKVEPRLYRIVGSVMRLSVNDYMNKIRMEMFKGVDILKENQPLP</sequence>
<evidence type="ECO:0000313" key="2">
    <source>
        <dbReference type="Proteomes" id="UP001596022"/>
    </source>
</evidence>
<dbReference type="Pfam" id="PF13797">
    <property type="entry name" value="Post_transc_reg"/>
    <property type="match status" value="1"/>
</dbReference>
<proteinExistence type="predicted"/>
<dbReference type="InterPro" id="IPR025716">
    <property type="entry name" value="Post-transcriptional_regulator"/>
</dbReference>
<reference evidence="2" key="1">
    <citation type="journal article" date="2019" name="Int. J. Syst. Evol. Microbiol.">
        <title>The Global Catalogue of Microorganisms (GCM) 10K type strain sequencing project: providing services to taxonomists for standard genome sequencing and annotation.</title>
        <authorList>
            <consortium name="The Broad Institute Genomics Platform"/>
            <consortium name="The Broad Institute Genome Sequencing Center for Infectious Disease"/>
            <person name="Wu L."/>
            <person name="Ma J."/>
        </authorList>
    </citation>
    <scope>NUCLEOTIDE SEQUENCE [LARGE SCALE GENOMIC DNA]</scope>
    <source>
        <strain evidence="2">CGMCC 1.16306</strain>
    </source>
</reference>
<name>A0ABV9GLS4_9BACL</name>
<gene>
    <name evidence="1" type="ORF">ACFO4N_05205</name>
</gene>
<dbReference type="Proteomes" id="UP001596022">
    <property type="component" value="Unassembled WGS sequence"/>
</dbReference>
<comment type="caution">
    <text evidence="1">The sequence shown here is derived from an EMBL/GenBank/DDBJ whole genome shotgun (WGS) entry which is preliminary data.</text>
</comment>
<keyword evidence="2" id="KW-1185">Reference proteome</keyword>
<dbReference type="RefSeq" id="WP_376845129.1">
    <property type="nucleotide sequence ID" value="NZ_JBHSFW010000001.1"/>
</dbReference>
<protein>
    <submittedName>
        <fullName evidence="1">Post-transcriptional regulator</fullName>
    </submittedName>
</protein>
<evidence type="ECO:0000313" key="1">
    <source>
        <dbReference type="EMBL" id="MFC4618124.1"/>
    </source>
</evidence>